<feature type="transmembrane region" description="Helical" evidence="5">
    <location>
        <begin position="23"/>
        <end position="43"/>
    </location>
</feature>
<evidence type="ECO:0000313" key="6">
    <source>
        <dbReference type="EMBL" id="KAA8904909.1"/>
    </source>
</evidence>
<keyword evidence="3 5" id="KW-1133">Transmembrane helix</keyword>
<keyword evidence="4 5" id="KW-0472">Membrane</keyword>
<dbReference type="GO" id="GO:0016020">
    <property type="term" value="C:membrane"/>
    <property type="evidence" value="ECO:0007669"/>
    <property type="project" value="UniProtKB-SubCell"/>
</dbReference>
<dbReference type="PANTHER" id="PTHR14856">
    <property type="entry name" value="PQ-LOOP REPEAT-CONTAINING PROTEIN 1-LIKE PROTEIN"/>
    <property type="match status" value="1"/>
</dbReference>
<evidence type="ECO:0000256" key="2">
    <source>
        <dbReference type="ARBA" id="ARBA00022692"/>
    </source>
</evidence>
<feature type="transmembrane region" description="Helical" evidence="5">
    <location>
        <begin position="264"/>
        <end position="286"/>
    </location>
</feature>
<dbReference type="RefSeq" id="XP_034013424.1">
    <property type="nucleotide sequence ID" value="XM_034154322.1"/>
</dbReference>
<dbReference type="InterPro" id="IPR006603">
    <property type="entry name" value="PQ-loop_rpt"/>
</dbReference>
<dbReference type="Pfam" id="PF04193">
    <property type="entry name" value="PQ-loop"/>
    <property type="match status" value="1"/>
</dbReference>
<dbReference type="AlphaFoldDB" id="A0A642UTD2"/>
<sequence>MSSWVPENLLPYLDYLPDVQKTINFSMAFTPLVSYGTTCYGIYRKQTSTGFSIDICATMLMASWLRILYYIITPYEVTLLCQSMVQMVIQSVLLTFALKYRSPQYDPELLAPMPHFDQEVHNELPDRSNPTNHRLENDYWSDLVEEWEVYLRVAIAQTLRFFDVYYQRPFLFWQWKYPRSYWRFVASFMTIFATSTFLLLHSEKWGTFLGILGLLIESLLPLPQILLLRRLQSVDNFKLVLLFSWYGGDLTKIGYLLYGTNNVSVIFILAALFQMSLDIYIGYQYVYFKYLVPHKIELISPQSSDVDAPIHLDPLPKAIPSVV</sequence>
<proteinExistence type="predicted"/>
<feature type="transmembrane region" description="Helical" evidence="5">
    <location>
        <begin position="181"/>
        <end position="200"/>
    </location>
</feature>
<name>A0A642UTD2_DIURU</name>
<dbReference type="Gene3D" id="1.20.1280.290">
    <property type="match status" value="1"/>
</dbReference>
<dbReference type="PANTHER" id="PTHR14856:SF9">
    <property type="entry name" value="PQ-LOOP REPEAT-CONTAINING PROTEIN 1"/>
    <property type="match status" value="1"/>
</dbReference>
<dbReference type="OMA" id="QMSLDIY"/>
<evidence type="ECO:0000256" key="5">
    <source>
        <dbReference type="SAM" id="Phobius"/>
    </source>
</evidence>
<gene>
    <name evidence="6" type="ORF">DIURU_001745</name>
</gene>
<evidence type="ECO:0000256" key="3">
    <source>
        <dbReference type="ARBA" id="ARBA00022989"/>
    </source>
</evidence>
<feature type="transmembrane region" description="Helical" evidence="5">
    <location>
        <begin position="206"/>
        <end position="227"/>
    </location>
</feature>
<evidence type="ECO:0000313" key="7">
    <source>
        <dbReference type="Proteomes" id="UP000449547"/>
    </source>
</evidence>
<dbReference type="EMBL" id="SWFT01000051">
    <property type="protein sequence ID" value="KAA8904909.1"/>
    <property type="molecule type" value="Genomic_DNA"/>
</dbReference>
<dbReference type="GO" id="GO:0005768">
    <property type="term" value="C:endosome"/>
    <property type="evidence" value="ECO:0007669"/>
    <property type="project" value="TreeGrafter"/>
</dbReference>
<reference evidence="6 7" key="1">
    <citation type="submission" date="2019-07" db="EMBL/GenBank/DDBJ databases">
        <title>Genome assembly of two rare yeast pathogens: Diutina rugosa and Trichomonascus ciferrii.</title>
        <authorList>
            <person name="Mixao V."/>
            <person name="Saus E."/>
            <person name="Hansen A."/>
            <person name="Lass-Flor C."/>
            <person name="Gabaldon T."/>
        </authorList>
    </citation>
    <scope>NUCLEOTIDE SEQUENCE [LARGE SCALE GENOMIC DNA]</scope>
    <source>
        <strain evidence="6 7">CBS 613</strain>
    </source>
</reference>
<organism evidence="6 7">
    <name type="scientific">Diutina rugosa</name>
    <name type="common">Yeast</name>
    <name type="synonym">Candida rugosa</name>
    <dbReference type="NCBI Taxonomy" id="5481"/>
    <lineage>
        <taxon>Eukaryota</taxon>
        <taxon>Fungi</taxon>
        <taxon>Dikarya</taxon>
        <taxon>Ascomycota</taxon>
        <taxon>Saccharomycotina</taxon>
        <taxon>Pichiomycetes</taxon>
        <taxon>Debaryomycetaceae</taxon>
        <taxon>Diutina</taxon>
    </lineage>
</organism>
<feature type="transmembrane region" description="Helical" evidence="5">
    <location>
        <begin position="77"/>
        <end position="98"/>
    </location>
</feature>
<keyword evidence="2 5" id="KW-0812">Transmembrane</keyword>
<dbReference type="GO" id="GO:0005802">
    <property type="term" value="C:trans-Golgi network"/>
    <property type="evidence" value="ECO:0007669"/>
    <property type="project" value="TreeGrafter"/>
</dbReference>
<dbReference type="InterPro" id="IPR052241">
    <property type="entry name" value="SLC66/Scramblase_ANY1"/>
</dbReference>
<dbReference type="VEuPathDB" id="FungiDB:DIURU_001745"/>
<dbReference type="OrthoDB" id="292213at2759"/>
<evidence type="ECO:0000256" key="4">
    <source>
        <dbReference type="ARBA" id="ARBA00023136"/>
    </source>
</evidence>
<accession>A0A642UTD2</accession>
<dbReference type="Proteomes" id="UP000449547">
    <property type="component" value="Unassembled WGS sequence"/>
</dbReference>
<dbReference type="GO" id="GO:0042147">
    <property type="term" value="P:retrograde transport, endosome to Golgi"/>
    <property type="evidence" value="ECO:0007669"/>
    <property type="project" value="TreeGrafter"/>
</dbReference>
<dbReference type="GO" id="GO:0005829">
    <property type="term" value="C:cytosol"/>
    <property type="evidence" value="ECO:0007669"/>
    <property type="project" value="GOC"/>
</dbReference>
<evidence type="ECO:0008006" key="8">
    <source>
        <dbReference type="Google" id="ProtNLM"/>
    </source>
</evidence>
<comment type="subcellular location">
    <subcellularLocation>
        <location evidence="1">Membrane</location>
        <topology evidence="1">Multi-pass membrane protein</topology>
    </subcellularLocation>
</comment>
<protein>
    <recommendedName>
        <fullName evidence="8">PQ-loop repeat-containing protein 1</fullName>
    </recommendedName>
</protein>
<keyword evidence="7" id="KW-1185">Reference proteome</keyword>
<dbReference type="GO" id="GO:0045332">
    <property type="term" value="P:phospholipid translocation"/>
    <property type="evidence" value="ECO:0007669"/>
    <property type="project" value="TreeGrafter"/>
</dbReference>
<feature type="transmembrane region" description="Helical" evidence="5">
    <location>
        <begin position="239"/>
        <end position="258"/>
    </location>
</feature>
<evidence type="ECO:0000256" key="1">
    <source>
        <dbReference type="ARBA" id="ARBA00004141"/>
    </source>
</evidence>
<dbReference type="GeneID" id="54780398"/>
<comment type="caution">
    <text evidence="6">The sequence shown here is derived from an EMBL/GenBank/DDBJ whole genome shotgun (WGS) entry which is preliminary data.</text>
</comment>